<dbReference type="OrthoDB" id="691673at2759"/>
<keyword evidence="3" id="KW-0812">Transmembrane</keyword>
<dbReference type="PANTHER" id="PTHR43795:SF39">
    <property type="entry name" value="AMINOTRANSFERASE CLASS I_CLASSII DOMAIN-CONTAINING PROTEIN"/>
    <property type="match status" value="1"/>
</dbReference>
<feature type="transmembrane region" description="Helical" evidence="3">
    <location>
        <begin position="16"/>
        <end position="35"/>
    </location>
</feature>
<dbReference type="Proteomes" id="UP000886520">
    <property type="component" value="Chromosome 14"/>
</dbReference>
<keyword evidence="3" id="KW-1133">Transmembrane helix</keyword>
<keyword evidence="3" id="KW-0472">Membrane</keyword>
<organism evidence="5 6">
    <name type="scientific">Adiantum capillus-veneris</name>
    <name type="common">Maidenhair fern</name>
    <dbReference type="NCBI Taxonomy" id="13818"/>
    <lineage>
        <taxon>Eukaryota</taxon>
        <taxon>Viridiplantae</taxon>
        <taxon>Streptophyta</taxon>
        <taxon>Embryophyta</taxon>
        <taxon>Tracheophyta</taxon>
        <taxon>Polypodiopsida</taxon>
        <taxon>Polypodiidae</taxon>
        <taxon>Polypodiales</taxon>
        <taxon>Pteridineae</taxon>
        <taxon>Pteridaceae</taxon>
        <taxon>Vittarioideae</taxon>
        <taxon>Adiantum</taxon>
    </lineage>
</organism>
<feature type="domain" description="Aminotransferase class I/classII large" evidence="4">
    <location>
        <begin position="86"/>
        <end position="464"/>
    </location>
</feature>
<dbReference type="AlphaFoldDB" id="A0A9D4ULA7"/>
<evidence type="ECO:0000256" key="3">
    <source>
        <dbReference type="SAM" id="Phobius"/>
    </source>
</evidence>
<name>A0A9D4ULA7_ADICA</name>
<comment type="caution">
    <text evidence="5">The sequence shown here is derived from an EMBL/GenBank/DDBJ whole genome shotgun (WGS) entry which is preliminary data.</text>
</comment>
<dbReference type="PROSITE" id="PS00105">
    <property type="entry name" value="AA_TRANSFER_CLASS_1"/>
    <property type="match status" value="1"/>
</dbReference>
<dbReference type="InterPro" id="IPR015424">
    <property type="entry name" value="PyrdxlP-dep_Trfase"/>
</dbReference>
<dbReference type="GO" id="GO:0006520">
    <property type="term" value="P:amino acid metabolic process"/>
    <property type="evidence" value="ECO:0007669"/>
    <property type="project" value="TreeGrafter"/>
</dbReference>
<evidence type="ECO:0000259" key="4">
    <source>
        <dbReference type="Pfam" id="PF00155"/>
    </source>
</evidence>
<evidence type="ECO:0000313" key="5">
    <source>
        <dbReference type="EMBL" id="KAI5070005.1"/>
    </source>
</evidence>
<dbReference type="SUPFAM" id="SSF53383">
    <property type="entry name" value="PLP-dependent transferases"/>
    <property type="match status" value="1"/>
</dbReference>
<dbReference type="Gene3D" id="3.40.640.10">
    <property type="entry name" value="Type I PLP-dependent aspartate aminotransferase-like (Major domain)"/>
    <property type="match status" value="1"/>
</dbReference>
<dbReference type="EMBL" id="JABFUD020000014">
    <property type="protein sequence ID" value="KAI5070005.1"/>
    <property type="molecule type" value="Genomic_DNA"/>
</dbReference>
<keyword evidence="2" id="KW-0663">Pyridoxal phosphate</keyword>
<dbReference type="InterPro" id="IPR004839">
    <property type="entry name" value="Aminotransferase_I/II_large"/>
</dbReference>
<dbReference type="Gene3D" id="3.90.1150.10">
    <property type="entry name" value="Aspartate Aminotransferase, domain 1"/>
    <property type="match status" value="1"/>
</dbReference>
<dbReference type="InterPro" id="IPR015421">
    <property type="entry name" value="PyrdxlP-dep_Trfase_major"/>
</dbReference>
<dbReference type="InterPro" id="IPR015422">
    <property type="entry name" value="PyrdxlP-dep_Trfase_small"/>
</dbReference>
<dbReference type="GO" id="GO:0030170">
    <property type="term" value="F:pyridoxal phosphate binding"/>
    <property type="evidence" value="ECO:0007669"/>
    <property type="project" value="InterPro"/>
</dbReference>
<dbReference type="CDD" id="cd00609">
    <property type="entry name" value="AAT_like"/>
    <property type="match status" value="1"/>
</dbReference>
<evidence type="ECO:0000256" key="2">
    <source>
        <dbReference type="ARBA" id="ARBA00022898"/>
    </source>
</evidence>
<accession>A0A9D4ULA7</accession>
<comment type="similarity">
    <text evidence="1">Belongs to the class-I pyridoxal-phosphate-dependent aminotransferase family.</text>
</comment>
<sequence length="473" mass="52636">MRIIVPLQGVVQGRGGVFWGSVIPCGLFYLLQLYIRQRRPNSSEDGEGEAGQAAPPSAGGDSPYYIGWREYYQDPYHATENPDGVIQLGLAENTLSLDLLQDWLKNHPEASLWNEGEHLKLMDVAPYQYSHGMPALKSVLSNFLENLVERSMPFNADNIVLTAGATAALEILAFCLGEAGDAFLVPSPYYPGFDRDIKWRSGIQLVPVYCPSSKGFMITRTALEKAYNQTQRRGITVRAILITTPGNPVGNILDAETISSVLNFAKAKGIHVISDEIYAASVFRGKFVSASQVLAAGDYDSGFVHIVYGLSKDFGIPGFRVGLLYTKNEKILAAAQNFTRFCTVSSHTQRLLVYLLDDKDFVGKFLEENRRRLYNRYDSVLKGLQIAEMNCAESSGGLYCWVDLRHLLASASQEAESNLWKKLLYEVKLNLTPGSACHYPEAGWFRLCFANVDEQTLNVALKRLHVFTEGMRK</sequence>
<dbReference type="InterPro" id="IPR050478">
    <property type="entry name" value="Ethylene_sulfur-biosynth"/>
</dbReference>
<dbReference type="InterPro" id="IPR004838">
    <property type="entry name" value="NHTrfase_class1_PyrdxlP-BS"/>
</dbReference>
<protein>
    <recommendedName>
        <fullName evidence="4">Aminotransferase class I/classII large domain-containing protein</fullName>
    </recommendedName>
</protein>
<keyword evidence="6" id="KW-1185">Reference proteome</keyword>
<proteinExistence type="inferred from homology"/>
<dbReference type="Pfam" id="PF00155">
    <property type="entry name" value="Aminotran_1_2"/>
    <property type="match status" value="1"/>
</dbReference>
<dbReference type="GO" id="GO:0008483">
    <property type="term" value="F:transaminase activity"/>
    <property type="evidence" value="ECO:0007669"/>
    <property type="project" value="TreeGrafter"/>
</dbReference>
<reference evidence="5" key="1">
    <citation type="submission" date="2021-01" db="EMBL/GenBank/DDBJ databases">
        <title>Adiantum capillus-veneris genome.</title>
        <authorList>
            <person name="Fang Y."/>
            <person name="Liao Q."/>
        </authorList>
    </citation>
    <scope>NUCLEOTIDE SEQUENCE</scope>
    <source>
        <strain evidence="5">H3</strain>
        <tissue evidence="5">Leaf</tissue>
    </source>
</reference>
<evidence type="ECO:0000256" key="1">
    <source>
        <dbReference type="ARBA" id="ARBA00007441"/>
    </source>
</evidence>
<dbReference type="PANTHER" id="PTHR43795">
    <property type="entry name" value="BIFUNCTIONAL ASPARTATE AMINOTRANSFERASE AND GLUTAMATE/ASPARTATE-PREPHENATE AMINOTRANSFERASE-RELATED"/>
    <property type="match status" value="1"/>
</dbReference>
<gene>
    <name evidence="5" type="ORF">GOP47_0014348</name>
</gene>
<dbReference type="PRINTS" id="PR00753">
    <property type="entry name" value="ACCSYNTHASE"/>
</dbReference>
<evidence type="ECO:0000313" key="6">
    <source>
        <dbReference type="Proteomes" id="UP000886520"/>
    </source>
</evidence>